<dbReference type="InterPro" id="IPR013162">
    <property type="entry name" value="CD80_C2-set"/>
</dbReference>
<evidence type="ECO:0000256" key="2">
    <source>
        <dbReference type="ARBA" id="ARBA00022692"/>
    </source>
</evidence>
<keyword evidence="5" id="KW-1015">Disulfide bond</keyword>
<dbReference type="GO" id="GO:0016020">
    <property type="term" value="C:membrane"/>
    <property type="evidence" value="ECO:0007669"/>
    <property type="project" value="UniProtKB-SubCell"/>
</dbReference>
<keyword evidence="9" id="KW-1185">Reference proteome</keyword>
<dbReference type="SMART" id="SM00406">
    <property type="entry name" value="IGv"/>
    <property type="match status" value="2"/>
</dbReference>
<dbReference type="PROSITE" id="PS50835">
    <property type="entry name" value="IG_LIKE"/>
    <property type="match status" value="3"/>
</dbReference>
<dbReference type="PANTHER" id="PTHR46484">
    <property type="entry name" value="SI:CH211-171H4.5-RELATED"/>
    <property type="match status" value="1"/>
</dbReference>
<keyword evidence="4 6" id="KW-0472">Membrane</keyword>
<gene>
    <name evidence="8" type="ORF">JZ751_006341</name>
</gene>
<dbReference type="Gene3D" id="2.60.40.10">
    <property type="entry name" value="Immunoglobulins"/>
    <property type="match status" value="5"/>
</dbReference>
<evidence type="ECO:0000256" key="5">
    <source>
        <dbReference type="ARBA" id="ARBA00023157"/>
    </source>
</evidence>
<keyword evidence="3 6" id="KW-1133">Transmembrane helix</keyword>
<dbReference type="Proteomes" id="UP000824540">
    <property type="component" value="Unassembled WGS sequence"/>
</dbReference>
<protein>
    <recommendedName>
        <fullName evidence="7">Ig-like domain-containing protein</fullName>
    </recommendedName>
</protein>
<dbReference type="Pfam" id="PF13895">
    <property type="entry name" value="Ig_2"/>
    <property type="match status" value="1"/>
</dbReference>
<feature type="domain" description="Ig-like" evidence="7">
    <location>
        <begin position="339"/>
        <end position="419"/>
    </location>
</feature>
<evidence type="ECO:0000313" key="9">
    <source>
        <dbReference type="Proteomes" id="UP000824540"/>
    </source>
</evidence>
<dbReference type="InterPro" id="IPR003599">
    <property type="entry name" value="Ig_sub"/>
</dbReference>
<dbReference type="AlphaFoldDB" id="A0A8T2N4A3"/>
<evidence type="ECO:0000256" key="6">
    <source>
        <dbReference type="SAM" id="Phobius"/>
    </source>
</evidence>
<dbReference type="InterPro" id="IPR036179">
    <property type="entry name" value="Ig-like_dom_sf"/>
</dbReference>
<evidence type="ECO:0000256" key="1">
    <source>
        <dbReference type="ARBA" id="ARBA00004167"/>
    </source>
</evidence>
<comment type="subcellular location">
    <subcellularLocation>
        <location evidence="1">Membrane</location>
        <topology evidence="1">Single-pass membrane protein</topology>
    </subcellularLocation>
</comment>
<keyword evidence="2 6" id="KW-0812">Transmembrane</keyword>
<evidence type="ECO:0000256" key="3">
    <source>
        <dbReference type="ARBA" id="ARBA00022989"/>
    </source>
</evidence>
<sequence length="590" mass="64888">MVGGNVTLNCQIHSDTRDKVSQCRAQWYVREASRWREVGVLERTRGRFVKAYDGSTTNTTFTMVGLTMNDTDTYYCTLMCRINGRSRQYHGNGTQISICPSPSKAPPTSPPPVIDAHASAWSAGVPHTIPALLGSCVVIPCTFTYPGDAKNRSDLTGIWHKMAQENLIYHPDPVLIKEGFRGRTLLIGDLGKNNCSLRIDRLQKEDTGPFIFRILIENFDKYSYRNSMVFINVQDSPAPSLNVTGEVSAGKTAFASCSVSHTCPSDPPPKIIWSYNEKLNVQSEQLQPPNGQWKVTSVLTFTPTIADHNKKVTCTAEYQQRSISKSAQASQLLSVKYAPVSVRAETETPVVKEGDSVQLVCSSDSNPKAHSYQWYDVTGSLQSKERILTLQKVPRDTGAFYCTASNSEGSGKSSLVNISVEYPPEMGRESGCSAHITGVTCHCVVDSWPVSEVQWILAAGTVANSSSSTENQTQTLHTLCFSLGLTDMVSCRATNKHGQKKLDLNTNQRGILMAIYIPVCLSAALILILVTVALWKCSRGREAEKNKPSEDLGSPACVNMCANSELQTSKEEEEEPDYENCLEEDVYANM</sequence>
<dbReference type="SMART" id="SM00409">
    <property type="entry name" value="IG"/>
    <property type="match status" value="4"/>
</dbReference>
<feature type="domain" description="Ig-like" evidence="7">
    <location>
        <begin position="239"/>
        <end position="324"/>
    </location>
</feature>
<comment type="caution">
    <text evidence="8">The sequence shown here is derived from an EMBL/GenBank/DDBJ whole genome shotgun (WGS) entry which is preliminary data.</text>
</comment>
<dbReference type="PANTHER" id="PTHR46484:SF1">
    <property type="entry name" value="SCHWANN CELL MYELIN PROTEIN-RELATED"/>
    <property type="match status" value="1"/>
</dbReference>
<dbReference type="EMBL" id="JAFBMS010000135">
    <property type="protein sequence ID" value="KAG9334864.1"/>
    <property type="molecule type" value="Genomic_DNA"/>
</dbReference>
<dbReference type="InterPro" id="IPR013783">
    <property type="entry name" value="Ig-like_fold"/>
</dbReference>
<proteinExistence type="predicted"/>
<organism evidence="8 9">
    <name type="scientific">Albula glossodonta</name>
    <name type="common">roundjaw bonefish</name>
    <dbReference type="NCBI Taxonomy" id="121402"/>
    <lineage>
        <taxon>Eukaryota</taxon>
        <taxon>Metazoa</taxon>
        <taxon>Chordata</taxon>
        <taxon>Craniata</taxon>
        <taxon>Vertebrata</taxon>
        <taxon>Euteleostomi</taxon>
        <taxon>Actinopterygii</taxon>
        <taxon>Neopterygii</taxon>
        <taxon>Teleostei</taxon>
        <taxon>Albuliformes</taxon>
        <taxon>Albulidae</taxon>
        <taxon>Albula</taxon>
    </lineage>
</organism>
<evidence type="ECO:0000259" key="7">
    <source>
        <dbReference type="PROSITE" id="PS50835"/>
    </source>
</evidence>
<accession>A0A8T2N4A3</accession>
<evidence type="ECO:0000256" key="4">
    <source>
        <dbReference type="ARBA" id="ARBA00023136"/>
    </source>
</evidence>
<feature type="domain" description="Ig-like" evidence="7">
    <location>
        <begin position="1"/>
        <end position="78"/>
    </location>
</feature>
<dbReference type="InterPro" id="IPR007110">
    <property type="entry name" value="Ig-like_dom"/>
</dbReference>
<feature type="transmembrane region" description="Helical" evidence="6">
    <location>
        <begin position="511"/>
        <end position="535"/>
    </location>
</feature>
<reference evidence="8" key="1">
    <citation type="thesis" date="2021" institute="BYU ScholarsArchive" country="Provo, UT, USA">
        <title>Applications of and Algorithms for Genome Assembly and Genomic Analyses with an Emphasis on Marine Teleosts.</title>
        <authorList>
            <person name="Pickett B.D."/>
        </authorList>
    </citation>
    <scope>NUCLEOTIDE SEQUENCE</scope>
    <source>
        <strain evidence="8">HI-2016</strain>
    </source>
</reference>
<evidence type="ECO:0000313" key="8">
    <source>
        <dbReference type="EMBL" id="KAG9334864.1"/>
    </source>
</evidence>
<dbReference type="InterPro" id="IPR013106">
    <property type="entry name" value="Ig_V-set"/>
</dbReference>
<dbReference type="Pfam" id="PF08205">
    <property type="entry name" value="C2-set_2"/>
    <property type="match status" value="1"/>
</dbReference>
<dbReference type="SUPFAM" id="SSF48726">
    <property type="entry name" value="Immunoglobulin"/>
    <property type="match status" value="4"/>
</dbReference>
<dbReference type="OrthoDB" id="5843397at2759"/>
<name>A0A8T2N4A3_9TELE</name>